<evidence type="ECO:0000313" key="3">
    <source>
        <dbReference type="Proteomes" id="UP001159405"/>
    </source>
</evidence>
<dbReference type="InterPro" id="IPR012337">
    <property type="entry name" value="RNaseH-like_sf"/>
</dbReference>
<dbReference type="PANTHER" id="PTHR33568">
    <property type="entry name" value="DNA POLYMERASE"/>
    <property type="match status" value="1"/>
</dbReference>
<comment type="caution">
    <text evidence="2">The sequence shown here is derived from an EMBL/GenBank/DDBJ whole genome shotgun (WGS) entry which is preliminary data.</text>
</comment>
<dbReference type="EMBL" id="CALNXK010000049">
    <property type="protein sequence ID" value="CAH3131282.1"/>
    <property type="molecule type" value="Genomic_DNA"/>
</dbReference>
<keyword evidence="3" id="KW-1185">Reference proteome</keyword>
<dbReference type="SUPFAM" id="SSF53098">
    <property type="entry name" value="Ribonuclease H-like"/>
    <property type="match status" value="1"/>
</dbReference>
<evidence type="ECO:0008006" key="4">
    <source>
        <dbReference type="Google" id="ProtNLM"/>
    </source>
</evidence>
<feature type="non-terminal residue" evidence="2">
    <location>
        <position position="429"/>
    </location>
</feature>
<proteinExistence type="predicted"/>
<dbReference type="PANTHER" id="PTHR33568:SF3">
    <property type="entry name" value="DNA-DIRECTED DNA POLYMERASE"/>
    <property type="match status" value="1"/>
</dbReference>
<organism evidence="2 3">
    <name type="scientific">Porites lobata</name>
    <dbReference type="NCBI Taxonomy" id="104759"/>
    <lineage>
        <taxon>Eukaryota</taxon>
        <taxon>Metazoa</taxon>
        <taxon>Cnidaria</taxon>
        <taxon>Anthozoa</taxon>
        <taxon>Hexacorallia</taxon>
        <taxon>Scleractinia</taxon>
        <taxon>Fungiina</taxon>
        <taxon>Poritidae</taxon>
        <taxon>Porites</taxon>
    </lineage>
</organism>
<dbReference type="InterPro" id="IPR036397">
    <property type="entry name" value="RNaseH_sf"/>
</dbReference>
<evidence type="ECO:0000256" key="1">
    <source>
        <dbReference type="SAM" id="MobiDB-lite"/>
    </source>
</evidence>
<accession>A0ABN8P2V8</accession>
<dbReference type="Proteomes" id="UP001159405">
    <property type="component" value="Unassembled WGS sequence"/>
</dbReference>
<feature type="region of interest" description="Disordered" evidence="1">
    <location>
        <begin position="232"/>
        <end position="252"/>
    </location>
</feature>
<evidence type="ECO:0000313" key="2">
    <source>
        <dbReference type="EMBL" id="CAH3131282.1"/>
    </source>
</evidence>
<reference evidence="2 3" key="1">
    <citation type="submission" date="2022-05" db="EMBL/GenBank/DDBJ databases">
        <authorList>
            <consortium name="Genoscope - CEA"/>
            <person name="William W."/>
        </authorList>
    </citation>
    <scope>NUCLEOTIDE SEQUENCE [LARGE SCALE GENOMIC DNA]</scope>
</reference>
<sequence>MGENGEKEKKCVIQIKNKDDLCLARAIVTMKERADEGFHYHNLRQGKPIHERWARLLHQEAGVSEGPCGYEELEKFQVYLGPQGYKFIVVESSKCLVVFKDPTYNEAPHVIGLVKYNGHYDGLSSIPALMNRSYYCLHCDRGYDREEAPHHNCEGPNCSACCRQNKTCPNFAIRVKPTIHCPDCNCMFYGQDCFQAHKTKGKKKGDESICDRWKKYPLCCAIYPVNPKNLTNDPMQFQFDDDEDDDDKKGPPPPPLLNFADIECALSEDRVFQPNPICWSSEKDEEITHARTIDEFLEACKAMTEVEDNERPRKVITFFHNLRGFDGNFILEALYYQGRANAVFDFQEELLKYCDSDVKLLKEGCLKFVREFKGIAGFNPLIQSVTIASACNYFRREEKLEEDLIALEPLGGWHGNHINQSTIALEWLY</sequence>
<protein>
    <recommendedName>
        <fullName evidence="4">DNA-directed DNA polymerase</fullName>
    </recommendedName>
</protein>
<dbReference type="Gene3D" id="3.30.420.10">
    <property type="entry name" value="Ribonuclease H-like superfamily/Ribonuclease H"/>
    <property type="match status" value="1"/>
</dbReference>
<name>A0ABN8P2V8_9CNID</name>
<gene>
    <name evidence="2" type="ORF">PLOB_00035039</name>
</gene>